<evidence type="ECO:0000313" key="3">
    <source>
        <dbReference type="Proteomes" id="UP000230709"/>
    </source>
</evidence>
<dbReference type="AlphaFoldDB" id="A0A2D2D6X0"/>
<keyword evidence="3" id="KW-1185">Reference proteome</keyword>
<evidence type="ECO:0000313" key="2">
    <source>
        <dbReference type="EMBL" id="ATQ70748.1"/>
    </source>
</evidence>
<name>A0A2D2D6X0_METT3</name>
<feature type="compositionally biased region" description="Low complexity" evidence="1">
    <location>
        <begin position="88"/>
        <end position="97"/>
    </location>
</feature>
<reference evidence="3" key="1">
    <citation type="submission" date="2017-10" db="EMBL/GenBank/DDBJ databases">
        <title>Completed PacBio SMRT sequence of Methylosinus trichosporium OB3b reveals presence of a third large plasmid.</title>
        <authorList>
            <person name="Charles T.C."/>
            <person name="Lynch M.D.J."/>
            <person name="Heil J.R."/>
            <person name="Cheng J."/>
        </authorList>
    </citation>
    <scope>NUCLEOTIDE SEQUENCE [LARGE SCALE GENOMIC DNA]</scope>
    <source>
        <strain evidence="3">OB3b</strain>
        <plasmid evidence="3">pob3b2</plasmid>
    </source>
</reference>
<dbReference type="RefSeq" id="WP_099831969.1">
    <property type="nucleotide sequence ID" value="NZ_CP023739.1"/>
</dbReference>
<dbReference type="EMBL" id="CP023739">
    <property type="protein sequence ID" value="ATQ70748.1"/>
    <property type="molecule type" value="Genomic_DNA"/>
</dbReference>
<geneLocation type="plasmid" evidence="3">
    <name>pob3b2</name>
</geneLocation>
<gene>
    <name evidence="2" type="ORF">CQW49_22445</name>
</gene>
<organism evidence="2 3">
    <name type="scientific">Methylosinus trichosporium (strain ATCC 35070 / NCIMB 11131 / UNIQEM 75 / OB3b)</name>
    <dbReference type="NCBI Taxonomy" id="595536"/>
    <lineage>
        <taxon>Bacteria</taxon>
        <taxon>Pseudomonadati</taxon>
        <taxon>Pseudomonadota</taxon>
        <taxon>Alphaproteobacteria</taxon>
        <taxon>Hyphomicrobiales</taxon>
        <taxon>Methylocystaceae</taxon>
        <taxon>Methylosinus</taxon>
    </lineage>
</organism>
<sequence length="229" mass="25254">MQKKTERVLGLIARPANRSALFWWMLENHDRIAEASRGTRMDWRGLCAEFAAMGMGDTTGKPMSEANARKTWFRARREKQRRDEAARASEAARAAAAEVRKSYPSRQPADLRPLAATNGAGSSVASGPGGRRVLALPKAGAPGVREGLVRHPIEPQRAVQQRVAAEADIRTRMSETGEDGRLTPRAIELTMAWSGMQARRADKWTGIAQGLLVLEDEVLLVEFETARRP</sequence>
<protein>
    <submittedName>
        <fullName evidence="2">Uncharacterized protein</fullName>
    </submittedName>
</protein>
<dbReference type="KEGG" id="mtw:CQW49_22445"/>
<accession>A0A2D2D6X0</accession>
<feature type="region of interest" description="Disordered" evidence="1">
    <location>
        <begin position="76"/>
        <end position="131"/>
    </location>
</feature>
<proteinExistence type="predicted"/>
<dbReference type="Proteomes" id="UP000230709">
    <property type="component" value="Plasmid pOB3b2"/>
</dbReference>
<evidence type="ECO:0000256" key="1">
    <source>
        <dbReference type="SAM" id="MobiDB-lite"/>
    </source>
</evidence>
<keyword evidence="2" id="KW-0614">Plasmid</keyword>